<sequence length="125" mass="13755">MYVPDLDARGVEAADTPFDINEHVTVLQDLQQFHYDNPSANAASSGIRDVPVTSTSWIPRLGDLVCEKIAVKKELGPSYRSLVPVLGIHGSRTVILPQLPDSKENRFVSIDNVKLHHVANLAQKT</sequence>
<evidence type="ECO:0000313" key="2">
    <source>
        <dbReference type="EMBL" id="KAJ1191405.1"/>
    </source>
</evidence>
<dbReference type="Pfam" id="PF18103">
    <property type="entry name" value="SH3_11"/>
    <property type="match status" value="1"/>
</dbReference>
<dbReference type="Proteomes" id="UP001066276">
    <property type="component" value="Chromosome 2_2"/>
</dbReference>
<organism evidence="2 3">
    <name type="scientific">Pleurodeles waltl</name>
    <name type="common">Iberian ribbed newt</name>
    <dbReference type="NCBI Taxonomy" id="8319"/>
    <lineage>
        <taxon>Eukaryota</taxon>
        <taxon>Metazoa</taxon>
        <taxon>Chordata</taxon>
        <taxon>Craniata</taxon>
        <taxon>Vertebrata</taxon>
        <taxon>Euteleostomi</taxon>
        <taxon>Amphibia</taxon>
        <taxon>Batrachia</taxon>
        <taxon>Caudata</taxon>
        <taxon>Salamandroidea</taxon>
        <taxon>Salamandridae</taxon>
        <taxon>Pleurodelinae</taxon>
        <taxon>Pleurodeles</taxon>
    </lineage>
</organism>
<evidence type="ECO:0000259" key="1">
    <source>
        <dbReference type="Pfam" id="PF18103"/>
    </source>
</evidence>
<dbReference type="EMBL" id="JANPWB010000004">
    <property type="protein sequence ID" value="KAJ1191405.1"/>
    <property type="molecule type" value="Genomic_DNA"/>
</dbReference>
<dbReference type="Gene3D" id="2.30.30.140">
    <property type="match status" value="1"/>
</dbReference>
<proteinExistence type="predicted"/>
<protein>
    <recommendedName>
        <fullName evidence="1">Retroviral integrase C-terminal SH3 domain-containing protein</fullName>
    </recommendedName>
</protein>
<gene>
    <name evidence="2" type="ORF">NDU88_000721</name>
</gene>
<comment type="caution">
    <text evidence="2">The sequence shown here is derived from an EMBL/GenBank/DDBJ whole genome shotgun (WGS) entry which is preliminary data.</text>
</comment>
<evidence type="ECO:0000313" key="3">
    <source>
        <dbReference type="Proteomes" id="UP001066276"/>
    </source>
</evidence>
<feature type="domain" description="Retroviral integrase C-terminal SH3" evidence="1">
    <location>
        <begin position="56"/>
        <end position="114"/>
    </location>
</feature>
<keyword evidence="3" id="KW-1185">Reference proteome</keyword>
<dbReference type="InterPro" id="IPR040903">
    <property type="entry name" value="SH3_11"/>
</dbReference>
<dbReference type="AlphaFoldDB" id="A0AAV7UQS4"/>
<reference evidence="2" key="1">
    <citation type="journal article" date="2022" name="bioRxiv">
        <title>Sequencing and chromosome-scale assembly of the giantPleurodeles waltlgenome.</title>
        <authorList>
            <person name="Brown T."/>
            <person name="Elewa A."/>
            <person name="Iarovenko S."/>
            <person name="Subramanian E."/>
            <person name="Araus A.J."/>
            <person name="Petzold A."/>
            <person name="Susuki M."/>
            <person name="Suzuki K.-i.T."/>
            <person name="Hayashi T."/>
            <person name="Toyoda A."/>
            <person name="Oliveira C."/>
            <person name="Osipova E."/>
            <person name="Leigh N.D."/>
            <person name="Simon A."/>
            <person name="Yun M.H."/>
        </authorList>
    </citation>
    <scope>NUCLEOTIDE SEQUENCE</scope>
    <source>
        <strain evidence="2">20211129_DDA</strain>
        <tissue evidence="2">Liver</tissue>
    </source>
</reference>
<name>A0AAV7UQS4_PLEWA</name>
<accession>A0AAV7UQS4</accession>